<comment type="catalytic activity">
    <reaction evidence="12">
        <text>a hydroperoxide + [thioredoxin]-dithiol = an alcohol + [thioredoxin]-disulfide + H2O</text>
        <dbReference type="Rhea" id="RHEA:62620"/>
        <dbReference type="Rhea" id="RHEA-COMP:10698"/>
        <dbReference type="Rhea" id="RHEA-COMP:10700"/>
        <dbReference type="ChEBI" id="CHEBI:15377"/>
        <dbReference type="ChEBI" id="CHEBI:29950"/>
        <dbReference type="ChEBI" id="CHEBI:30879"/>
        <dbReference type="ChEBI" id="CHEBI:35924"/>
        <dbReference type="ChEBI" id="CHEBI:50058"/>
        <dbReference type="EC" id="1.11.1.24"/>
    </reaction>
</comment>
<dbReference type="OrthoDB" id="9812811at2"/>
<dbReference type="Proteomes" id="UP000199152">
    <property type="component" value="Unassembled WGS sequence"/>
</dbReference>
<dbReference type="AlphaFoldDB" id="A0A1I4DU98"/>
<name>A0A1I4DU98_9ACTN</name>
<dbReference type="CDD" id="cd03017">
    <property type="entry name" value="PRX_BCP"/>
    <property type="match status" value="1"/>
</dbReference>
<feature type="domain" description="Thioredoxin" evidence="15">
    <location>
        <begin position="15"/>
        <end position="166"/>
    </location>
</feature>
<keyword evidence="5" id="KW-0049">Antioxidant</keyword>
<evidence type="ECO:0000256" key="2">
    <source>
        <dbReference type="ARBA" id="ARBA00011245"/>
    </source>
</evidence>
<evidence type="ECO:0000256" key="3">
    <source>
        <dbReference type="ARBA" id="ARBA00013017"/>
    </source>
</evidence>
<dbReference type="SUPFAM" id="SSF52833">
    <property type="entry name" value="Thioredoxin-like"/>
    <property type="match status" value="1"/>
</dbReference>
<dbReference type="FunCoup" id="A0A1I4DU98">
    <property type="interactions" value="228"/>
</dbReference>
<comment type="function">
    <text evidence="1">Thiol-specific peroxidase that catalyzes the reduction of hydrogen peroxide and organic hydroperoxides to water and alcohols, respectively. Plays a role in cell protection against oxidative stress by detoxifying peroxides and as sensor of hydrogen peroxide-mediated signaling events.</text>
</comment>
<protein>
    <recommendedName>
        <fullName evidence="3">thioredoxin-dependent peroxiredoxin</fullName>
        <ecNumber evidence="3">1.11.1.24</ecNumber>
    </recommendedName>
    <alternativeName>
        <fullName evidence="11">Bacterioferritin comigratory protein</fullName>
    </alternativeName>
    <alternativeName>
        <fullName evidence="9">Thioredoxin peroxidase</fullName>
    </alternativeName>
</protein>
<dbReference type="InterPro" id="IPR024706">
    <property type="entry name" value="Peroxiredoxin_AhpC-typ"/>
</dbReference>
<evidence type="ECO:0000256" key="9">
    <source>
        <dbReference type="ARBA" id="ARBA00032824"/>
    </source>
</evidence>
<evidence type="ECO:0000256" key="13">
    <source>
        <dbReference type="PIRSR" id="PIRSR000239-1"/>
    </source>
</evidence>
<evidence type="ECO:0000256" key="1">
    <source>
        <dbReference type="ARBA" id="ARBA00003330"/>
    </source>
</evidence>
<sequence length="166" mass="17719">MTDTDSGIDAAPVRLAPGDPAPEFTLPDADGKPVSLSEHRGRRVIVYCYPAAMTPGCTTQAVDFTAAAGELAEAGLDIIGISPDAPEKLLRFREKEDLGITLVSDVDKEVLRAYGAYGTKKSYGREVVGVIRSTFIVDVEGRIERAAYNVKATGHVAKLRRDLGLG</sequence>
<dbReference type="InParanoid" id="A0A1I4DU98"/>
<evidence type="ECO:0000256" key="11">
    <source>
        <dbReference type="ARBA" id="ARBA00041373"/>
    </source>
</evidence>
<accession>A0A1I4DU98</accession>
<keyword evidence="4" id="KW-0575">Peroxidase</keyword>
<evidence type="ECO:0000256" key="5">
    <source>
        <dbReference type="ARBA" id="ARBA00022862"/>
    </source>
</evidence>
<keyword evidence="8" id="KW-0676">Redox-active center</keyword>
<keyword evidence="6" id="KW-0560">Oxidoreductase</keyword>
<gene>
    <name evidence="16" type="ORF">SAMN04488085_10552</name>
</gene>
<comment type="subunit">
    <text evidence="2">Monomer.</text>
</comment>
<dbReference type="PANTHER" id="PTHR42801:SF4">
    <property type="entry name" value="AHPC_TSA FAMILY PROTEIN"/>
    <property type="match status" value="1"/>
</dbReference>
<evidence type="ECO:0000313" key="16">
    <source>
        <dbReference type="EMBL" id="SFK97134.1"/>
    </source>
</evidence>
<evidence type="ECO:0000256" key="14">
    <source>
        <dbReference type="SAM" id="MobiDB-lite"/>
    </source>
</evidence>
<dbReference type="InterPro" id="IPR036249">
    <property type="entry name" value="Thioredoxin-like_sf"/>
</dbReference>
<dbReference type="PIRSF" id="PIRSF000239">
    <property type="entry name" value="AHPC"/>
    <property type="match status" value="1"/>
</dbReference>
<dbReference type="GO" id="GO:0045454">
    <property type="term" value="P:cell redox homeostasis"/>
    <property type="evidence" value="ECO:0007669"/>
    <property type="project" value="TreeGrafter"/>
</dbReference>
<evidence type="ECO:0000256" key="6">
    <source>
        <dbReference type="ARBA" id="ARBA00023002"/>
    </source>
</evidence>
<feature type="region of interest" description="Disordered" evidence="14">
    <location>
        <begin position="1"/>
        <end position="35"/>
    </location>
</feature>
<dbReference type="NCBIfam" id="NF006960">
    <property type="entry name" value="PRK09437.1"/>
    <property type="match status" value="1"/>
</dbReference>
<evidence type="ECO:0000256" key="4">
    <source>
        <dbReference type="ARBA" id="ARBA00022559"/>
    </source>
</evidence>
<comment type="similarity">
    <text evidence="10">Belongs to the peroxiredoxin family. BCP/PrxQ subfamily.</text>
</comment>
<dbReference type="InterPro" id="IPR050924">
    <property type="entry name" value="Peroxiredoxin_BCP/PrxQ"/>
</dbReference>
<evidence type="ECO:0000256" key="12">
    <source>
        <dbReference type="ARBA" id="ARBA00049091"/>
    </source>
</evidence>
<dbReference type="InterPro" id="IPR013766">
    <property type="entry name" value="Thioredoxin_domain"/>
</dbReference>
<dbReference type="EMBL" id="FOSW01000005">
    <property type="protein sequence ID" value="SFK97134.1"/>
    <property type="molecule type" value="Genomic_DNA"/>
</dbReference>
<dbReference type="PROSITE" id="PS51352">
    <property type="entry name" value="THIOREDOXIN_2"/>
    <property type="match status" value="1"/>
</dbReference>
<dbReference type="GO" id="GO:0008379">
    <property type="term" value="F:thioredoxin peroxidase activity"/>
    <property type="evidence" value="ECO:0007669"/>
    <property type="project" value="TreeGrafter"/>
</dbReference>
<dbReference type="InterPro" id="IPR000866">
    <property type="entry name" value="AhpC/TSA"/>
</dbReference>
<dbReference type="EC" id="1.11.1.24" evidence="3"/>
<keyword evidence="7" id="KW-1015">Disulfide bond</keyword>
<evidence type="ECO:0000259" key="15">
    <source>
        <dbReference type="PROSITE" id="PS51352"/>
    </source>
</evidence>
<dbReference type="STRING" id="504800.SAMN04488085_10552"/>
<dbReference type="RefSeq" id="WP_091323737.1">
    <property type="nucleotide sequence ID" value="NZ_FOSW01000005.1"/>
</dbReference>
<evidence type="ECO:0000313" key="17">
    <source>
        <dbReference type="Proteomes" id="UP000199152"/>
    </source>
</evidence>
<reference evidence="16 17" key="1">
    <citation type="submission" date="2016-10" db="EMBL/GenBank/DDBJ databases">
        <authorList>
            <person name="de Groot N.N."/>
        </authorList>
    </citation>
    <scope>NUCLEOTIDE SEQUENCE [LARGE SCALE GENOMIC DNA]</scope>
    <source>
        <strain evidence="16 17">DSM 45317</strain>
    </source>
</reference>
<feature type="active site" description="Cysteine sulfenic acid (-SOH) intermediate; for peroxidase activity" evidence="13">
    <location>
        <position position="57"/>
    </location>
</feature>
<evidence type="ECO:0000256" key="10">
    <source>
        <dbReference type="ARBA" id="ARBA00038489"/>
    </source>
</evidence>
<dbReference type="Pfam" id="PF00578">
    <property type="entry name" value="AhpC-TSA"/>
    <property type="match status" value="1"/>
</dbReference>
<dbReference type="FunFam" id="3.40.30.10:FF:000007">
    <property type="entry name" value="Thioredoxin-dependent thiol peroxidase"/>
    <property type="match status" value="1"/>
</dbReference>
<proteinExistence type="inferred from homology"/>
<dbReference type="GO" id="GO:0005737">
    <property type="term" value="C:cytoplasm"/>
    <property type="evidence" value="ECO:0007669"/>
    <property type="project" value="TreeGrafter"/>
</dbReference>
<evidence type="ECO:0000256" key="8">
    <source>
        <dbReference type="ARBA" id="ARBA00023284"/>
    </source>
</evidence>
<dbReference type="Gene3D" id="3.40.30.10">
    <property type="entry name" value="Glutaredoxin"/>
    <property type="match status" value="1"/>
</dbReference>
<organism evidence="16 17">
    <name type="scientific">Geodermatophilus ruber</name>
    <dbReference type="NCBI Taxonomy" id="504800"/>
    <lineage>
        <taxon>Bacteria</taxon>
        <taxon>Bacillati</taxon>
        <taxon>Actinomycetota</taxon>
        <taxon>Actinomycetes</taxon>
        <taxon>Geodermatophilales</taxon>
        <taxon>Geodermatophilaceae</taxon>
        <taxon>Geodermatophilus</taxon>
    </lineage>
</organism>
<dbReference type="GO" id="GO:0034599">
    <property type="term" value="P:cellular response to oxidative stress"/>
    <property type="evidence" value="ECO:0007669"/>
    <property type="project" value="TreeGrafter"/>
</dbReference>
<dbReference type="PANTHER" id="PTHR42801">
    <property type="entry name" value="THIOREDOXIN-DEPENDENT PEROXIDE REDUCTASE"/>
    <property type="match status" value="1"/>
</dbReference>
<keyword evidence="17" id="KW-1185">Reference proteome</keyword>
<evidence type="ECO:0000256" key="7">
    <source>
        <dbReference type="ARBA" id="ARBA00023157"/>
    </source>
</evidence>